<evidence type="ECO:0000259" key="22">
    <source>
        <dbReference type="PROSITE" id="PS51829"/>
    </source>
</evidence>
<feature type="chain" id="PRO_5034107697" description="furin" evidence="21">
    <location>
        <begin position="19"/>
        <end position="649"/>
    </location>
</feature>
<dbReference type="PANTHER" id="PTHR42884">
    <property type="entry name" value="PROPROTEIN CONVERTASE SUBTILISIN/KEXIN-RELATED"/>
    <property type="match status" value="1"/>
</dbReference>
<dbReference type="FunFam" id="3.40.50.200:FF:000001">
    <property type="entry name" value="Furin 2, isoform B"/>
    <property type="match status" value="1"/>
</dbReference>
<evidence type="ECO:0000256" key="7">
    <source>
        <dbReference type="ARBA" id="ARBA00022737"/>
    </source>
</evidence>
<keyword evidence="3 19" id="KW-0645">Protease</keyword>
<dbReference type="AlphaFoldDB" id="A0A8B7P3M3"/>
<evidence type="ECO:0000256" key="3">
    <source>
        <dbReference type="ARBA" id="ARBA00022670"/>
    </source>
</evidence>
<evidence type="ECO:0000256" key="8">
    <source>
        <dbReference type="ARBA" id="ARBA00022801"/>
    </source>
</evidence>
<keyword evidence="11" id="KW-0472">Membrane</keyword>
<keyword evidence="9 19" id="KW-0720">Serine protease</keyword>
<dbReference type="FunFam" id="2.60.120.260:FF:000072">
    <property type="entry name" value="Proprotein convertase subtilisin/kexin type"/>
    <property type="match status" value="1"/>
</dbReference>
<keyword evidence="6 21" id="KW-0732">Signal</keyword>
<feature type="active site" description="Charge relay system" evidence="18 19">
    <location>
        <position position="198"/>
    </location>
</feature>
<organism evidence="23 24">
    <name type="scientific">Hyalella azteca</name>
    <name type="common">Amphipod</name>
    <dbReference type="NCBI Taxonomy" id="294128"/>
    <lineage>
        <taxon>Eukaryota</taxon>
        <taxon>Metazoa</taxon>
        <taxon>Ecdysozoa</taxon>
        <taxon>Arthropoda</taxon>
        <taxon>Crustacea</taxon>
        <taxon>Multicrustacea</taxon>
        <taxon>Malacostraca</taxon>
        <taxon>Eumalacostraca</taxon>
        <taxon>Peracarida</taxon>
        <taxon>Amphipoda</taxon>
        <taxon>Senticaudata</taxon>
        <taxon>Talitrida</taxon>
        <taxon>Talitroidea</taxon>
        <taxon>Hyalellidae</taxon>
        <taxon>Hyalella</taxon>
    </lineage>
</organism>
<dbReference type="InterPro" id="IPR032815">
    <property type="entry name" value="S8_pro-domain"/>
</dbReference>
<dbReference type="PROSITE" id="PS00136">
    <property type="entry name" value="SUBTILASE_ASP"/>
    <property type="match status" value="1"/>
</dbReference>
<dbReference type="GO" id="GO:0005802">
    <property type="term" value="C:trans-Golgi network"/>
    <property type="evidence" value="ECO:0007669"/>
    <property type="project" value="TreeGrafter"/>
</dbReference>
<name>A0A8B7P3M3_HYAAZ</name>
<dbReference type="InterPro" id="IPR023828">
    <property type="entry name" value="Peptidase_S8_Ser-AS"/>
</dbReference>
<dbReference type="Proteomes" id="UP000694843">
    <property type="component" value="Unplaced"/>
</dbReference>
<feature type="active site" description="Charge relay system" evidence="18 19">
    <location>
        <position position="418"/>
    </location>
</feature>
<comment type="catalytic activity">
    <reaction evidence="15">
        <text>Release of mature proteins from their proproteins by cleavage of -Arg-Xaa-Yaa-Arg-|-Zaa- bonds, where Xaa can be any amino acid and Yaa is Arg or Lys. Releases albumin, complement component C3 and von Willebrand factor from their respective precursors.</text>
        <dbReference type="EC" id="3.4.21.75"/>
    </reaction>
</comment>
<dbReference type="InterPro" id="IPR036852">
    <property type="entry name" value="Peptidase_S8/S53_dom_sf"/>
</dbReference>
<evidence type="ECO:0000256" key="21">
    <source>
        <dbReference type="SAM" id="SignalP"/>
    </source>
</evidence>
<feature type="active site" description="Charge relay system" evidence="18 19">
    <location>
        <position position="237"/>
    </location>
</feature>
<dbReference type="InterPro" id="IPR038466">
    <property type="entry name" value="S8_pro-domain_sf"/>
</dbReference>
<comment type="similarity">
    <text evidence="2">Belongs to the peptidase S8 family. Furin subfamily.</text>
</comment>
<comment type="subcellular location">
    <subcellularLocation>
        <location evidence="1">Membrane</location>
        <topology evidence="1">Single-pass membrane protein</topology>
    </subcellularLocation>
</comment>
<dbReference type="SUPFAM" id="SSF49785">
    <property type="entry name" value="Galactose-binding domain-like"/>
    <property type="match status" value="1"/>
</dbReference>
<feature type="domain" description="P/Homo B" evidence="22">
    <location>
        <begin position="494"/>
        <end position="633"/>
    </location>
</feature>
<dbReference type="GeneID" id="108676954"/>
<proteinExistence type="inferred from homology"/>
<dbReference type="SUPFAM" id="SSF52743">
    <property type="entry name" value="Subtilisin-like"/>
    <property type="match status" value="1"/>
</dbReference>
<evidence type="ECO:0000256" key="19">
    <source>
        <dbReference type="PROSITE-ProRule" id="PRU01240"/>
    </source>
</evidence>
<evidence type="ECO:0000256" key="13">
    <source>
        <dbReference type="ARBA" id="ARBA00023157"/>
    </source>
</evidence>
<dbReference type="PROSITE" id="PS51829">
    <property type="entry name" value="P_HOMO_B"/>
    <property type="match status" value="1"/>
</dbReference>
<dbReference type="Gene3D" id="3.30.70.850">
    <property type="entry name" value="Peptidase S8, pro-domain"/>
    <property type="match status" value="1"/>
</dbReference>
<dbReference type="Pfam" id="PF00082">
    <property type="entry name" value="Peptidase_S8"/>
    <property type="match status" value="1"/>
</dbReference>
<feature type="signal peptide" evidence="21">
    <location>
        <begin position="1"/>
        <end position="18"/>
    </location>
</feature>
<reference evidence="24" key="1">
    <citation type="submission" date="2025-08" db="UniProtKB">
        <authorList>
            <consortium name="RefSeq"/>
        </authorList>
    </citation>
    <scope>IDENTIFICATION</scope>
    <source>
        <tissue evidence="24">Whole organism</tissue>
    </source>
</reference>
<feature type="region of interest" description="Disordered" evidence="20">
    <location>
        <begin position="105"/>
        <end position="125"/>
    </location>
</feature>
<evidence type="ECO:0000256" key="5">
    <source>
        <dbReference type="ARBA" id="ARBA00022692"/>
    </source>
</evidence>
<evidence type="ECO:0000256" key="15">
    <source>
        <dbReference type="ARBA" id="ARBA00035756"/>
    </source>
</evidence>
<dbReference type="PROSITE" id="PS00138">
    <property type="entry name" value="SUBTILASE_SER"/>
    <property type="match status" value="1"/>
</dbReference>
<evidence type="ECO:0000256" key="12">
    <source>
        <dbReference type="ARBA" id="ARBA00023145"/>
    </source>
</evidence>
<gene>
    <name evidence="24" type="primary">LOC108676954</name>
</gene>
<keyword evidence="8 19" id="KW-0378">Hydrolase</keyword>
<dbReference type="InterPro" id="IPR034182">
    <property type="entry name" value="Kexin/furin"/>
</dbReference>
<keyword evidence="12" id="KW-0865">Zymogen</keyword>
<evidence type="ECO:0000256" key="1">
    <source>
        <dbReference type="ARBA" id="ARBA00004167"/>
    </source>
</evidence>
<dbReference type="OMA" id="IYLVSPM"/>
<evidence type="ECO:0000256" key="10">
    <source>
        <dbReference type="ARBA" id="ARBA00022989"/>
    </source>
</evidence>
<dbReference type="GO" id="GO:0004252">
    <property type="term" value="F:serine-type endopeptidase activity"/>
    <property type="evidence" value="ECO:0007669"/>
    <property type="project" value="UniProtKB-UniRule"/>
</dbReference>
<evidence type="ECO:0000256" key="6">
    <source>
        <dbReference type="ARBA" id="ARBA00022729"/>
    </source>
</evidence>
<evidence type="ECO:0000256" key="2">
    <source>
        <dbReference type="ARBA" id="ARBA00005325"/>
    </source>
</evidence>
<keyword evidence="23" id="KW-1185">Reference proteome</keyword>
<dbReference type="PROSITE" id="PS00137">
    <property type="entry name" value="SUBTILASE_HIS"/>
    <property type="match status" value="1"/>
</dbReference>
<dbReference type="EC" id="3.4.21.75" evidence="16"/>
<dbReference type="CDD" id="cd04059">
    <property type="entry name" value="Peptidases_S8_Protein_convertases_Kexins_Furin-like"/>
    <property type="match status" value="1"/>
</dbReference>
<comment type="function">
    <text evidence="17">Furin is likely to represent the ubiquitous endoprotease activity within constitutive secretory pathways and capable of cleavage at the RX(K/R)R consensus motif.</text>
</comment>
<dbReference type="PRINTS" id="PR00723">
    <property type="entry name" value="SUBTILISIN"/>
</dbReference>
<dbReference type="PROSITE" id="PS51892">
    <property type="entry name" value="SUBTILASE"/>
    <property type="match status" value="1"/>
</dbReference>
<dbReference type="InterPro" id="IPR002884">
    <property type="entry name" value="P_dom"/>
</dbReference>
<dbReference type="InterPro" id="IPR022398">
    <property type="entry name" value="Peptidase_S8_His-AS"/>
</dbReference>
<dbReference type="KEGG" id="hazt:108676954"/>
<evidence type="ECO:0000256" key="17">
    <source>
        <dbReference type="ARBA" id="ARBA00053600"/>
    </source>
</evidence>
<feature type="region of interest" description="Disordered" evidence="20">
    <location>
        <begin position="212"/>
        <end position="233"/>
    </location>
</feature>
<dbReference type="GO" id="GO:0016485">
    <property type="term" value="P:protein processing"/>
    <property type="evidence" value="ECO:0007669"/>
    <property type="project" value="TreeGrafter"/>
</dbReference>
<keyword evidence="14" id="KW-0325">Glycoprotein</keyword>
<dbReference type="GO" id="GO:0000139">
    <property type="term" value="C:Golgi membrane"/>
    <property type="evidence" value="ECO:0007669"/>
    <property type="project" value="TreeGrafter"/>
</dbReference>
<sequence length="649" mass="70344">MVLLTLLLFCMSARTGLAQNVYHNQFAVRVPLGLQAANDVAKEHGFINIGQIGSLENFFLFEHPHVHKRSVDAAHHHCSNLGDHPHVDWVEQQVELKRVKRDGRDLITPPVEGNHTTAPPHAEGNRTARQLFSLNTFRSLGLFGPPQRNGRHDGQFSDPLYGQQWYLNRGANGGYDMNVAPAWQKGYTGKGVTVSILDDGIQHNHPDIARNYDPAASTDINDNDPDPMPRDNGDNRHGTRCAGEVAAMAHNNQCGVGVAYNAGIGGVRMLDGTVNDAVEARAISLNPNHIDIYSASWGPEDDGKTVDGPGPLAKRAFINGVMRGRFGKGSIFVWASGNGGRHTDNCNCDGYTNSIFTLSISSASQRGIKPWYLEECSSTLTSTYSSGTPGLDRSVVTADMDGGLRPGHTCTTEHTGTSASAPLAAGIVALALEANPDLTWRDMQHLVVRASRVAPLAHESGWILNGVGRKVSHKFGYGLLDAGKMVELAEQWTTVPPQHVCQTSINSASMTLGTAHGASVTSEISTGGCAGTNGEVRYLEHVQAKVSLRFSPRGNIQIKLISPSGTPSTLLFERPRDILSEKFDDWPFLSVHYWGEKAVGTWRLEVTNAGSRAAHQPGVLIQWQLILHGTKEHPEKLVSNRSPAHQQPS</sequence>
<dbReference type="Pfam" id="PF01483">
    <property type="entry name" value="P_proprotein"/>
    <property type="match status" value="1"/>
</dbReference>
<evidence type="ECO:0000313" key="23">
    <source>
        <dbReference type="Proteomes" id="UP000694843"/>
    </source>
</evidence>
<evidence type="ECO:0000256" key="16">
    <source>
        <dbReference type="ARBA" id="ARBA00038993"/>
    </source>
</evidence>
<protein>
    <recommendedName>
        <fullName evidence="16">furin</fullName>
        <ecNumber evidence="16">3.4.21.75</ecNumber>
    </recommendedName>
</protein>
<evidence type="ECO:0000256" key="20">
    <source>
        <dbReference type="SAM" id="MobiDB-lite"/>
    </source>
</evidence>
<dbReference type="InterPro" id="IPR015500">
    <property type="entry name" value="Peptidase_S8_subtilisin-rel"/>
</dbReference>
<dbReference type="RefSeq" id="XP_018020602.1">
    <property type="nucleotide sequence ID" value="XM_018165113.2"/>
</dbReference>
<dbReference type="PANTHER" id="PTHR42884:SF23">
    <property type="entry name" value="FURIN-LIKE PROTEASE 2"/>
    <property type="match status" value="1"/>
</dbReference>
<keyword evidence="5" id="KW-0812">Transmembrane</keyword>
<evidence type="ECO:0000256" key="18">
    <source>
        <dbReference type="PIRSR" id="PIRSR615500-1"/>
    </source>
</evidence>
<evidence type="ECO:0000256" key="9">
    <source>
        <dbReference type="ARBA" id="ARBA00022825"/>
    </source>
</evidence>
<dbReference type="SUPFAM" id="SSF54897">
    <property type="entry name" value="Protease propeptides/inhibitors"/>
    <property type="match status" value="1"/>
</dbReference>
<dbReference type="OrthoDB" id="300641at2759"/>
<keyword evidence="13" id="KW-1015">Disulfide bond</keyword>
<dbReference type="GO" id="GO:0030182">
    <property type="term" value="P:neuron differentiation"/>
    <property type="evidence" value="ECO:0007669"/>
    <property type="project" value="UniProtKB-ARBA"/>
</dbReference>
<dbReference type="InterPro" id="IPR008979">
    <property type="entry name" value="Galactose-bd-like_sf"/>
</dbReference>
<dbReference type="Pfam" id="PF16470">
    <property type="entry name" value="S8_pro-domain"/>
    <property type="match status" value="1"/>
</dbReference>
<evidence type="ECO:0000256" key="11">
    <source>
        <dbReference type="ARBA" id="ARBA00023136"/>
    </source>
</evidence>
<dbReference type="FunFam" id="3.30.70.850:FF:000001">
    <property type="entry name" value="Proprotein convertase subtilisin/kexin type 5"/>
    <property type="match status" value="1"/>
</dbReference>
<accession>A0A8B7P3M3</accession>
<dbReference type="Gene3D" id="3.40.50.200">
    <property type="entry name" value="Peptidase S8/S53 domain"/>
    <property type="match status" value="1"/>
</dbReference>
<keyword evidence="4" id="KW-0165">Cleavage on pair of basic residues</keyword>
<evidence type="ECO:0000256" key="14">
    <source>
        <dbReference type="ARBA" id="ARBA00023180"/>
    </source>
</evidence>
<evidence type="ECO:0000256" key="4">
    <source>
        <dbReference type="ARBA" id="ARBA00022685"/>
    </source>
</evidence>
<evidence type="ECO:0000313" key="24">
    <source>
        <dbReference type="RefSeq" id="XP_018020602.1"/>
    </source>
</evidence>
<dbReference type="Gene3D" id="2.60.120.260">
    <property type="entry name" value="Galactose-binding domain-like"/>
    <property type="match status" value="1"/>
</dbReference>
<dbReference type="InterPro" id="IPR023827">
    <property type="entry name" value="Peptidase_S8_Asp-AS"/>
</dbReference>
<dbReference type="InterPro" id="IPR000209">
    <property type="entry name" value="Peptidase_S8/S53_dom"/>
</dbReference>
<keyword evidence="7" id="KW-0677">Repeat</keyword>
<keyword evidence="10" id="KW-1133">Transmembrane helix</keyword>